<organism evidence="1 2">
    <name type="scientific">Acer saccharum</name>
    <name type="common">Sugar maple</name>
    <dbReference type="NCBI Taxonomy" id="4024"/>
    <lineage>
        <taxon>Eukaryota</taxon>
        <taxon>Viridiplantae</taxon>
        <taxon>Streptophyta</taxon>
        <taxon>Embryophyta</taxon>
        <taxon>Tracheophyta</taxon>
        <taxon>Spermatophyta</taxon>
        <taxon>Magnoliopsida</taxon>
        <taxon>eudicotyledons</taxon>
        <taxon>Gunneridae</taxon>
        <taxon>Pentapetalae</taxon>
        <taxon>rosids</taxon>
        <taxon>malvids</taxon>
        <taxon>Sapindales</taxon>
        <taxon>Sapindaceae</taxon>
        <taxon>Hippocastanoideae</taxon>
        <taxon>Acereae</taxon>
        <taxon>Acer</taxon>
    </lineage>
</organism>
<sequence>MCTAVGYTAVAQRKGTVWVVVEGDWGQSVYLDGVKYLVPIRFSPRDKWSTGVLSVESRRILKGIQDRNYTNSKYPTCDPFEGTRLERYLRISLAHPGLTRPDPLPANSPVLSPSSVGAAYKSQPLISAPPSATKGLVSNSLTPPPTKVSVCPSLSEMLARAAKAKVSPLPSSKKVPSATAPPPVMMVVLGLCSIARV</sequence>
<reference evidence="1" key="2">
    <citation type="submission" date="2023-06" db="EMBL/GenBank/DDBJ databases">
        <authorList>
            <person name="Swenson N.G."/>
            <person name="Wegrzyn J.L."/>
            <person name="Mcevoy S.L."/>
        </authorList>
    </citation>
    <scope>NUCLEOTIDE SEQUENCE</scope>
    <source>
        <strain evidence="1">NS2018</strain>
        <tissue evidence="1">Leaf</tissue>
    </source>
</reference>
<evidence type="ECO:0000313" key="1">
    <source>
        <dbReference type="EMBL" id="KAK0587799.1"/>
    </source>
</evidence>
<keyword evidence="2" id="KW-1185">Reference proteome</keyword>
<gene>
    <name evidence="1" type="ORF">LWI29_029101</name>
</gene>
<reference evidence="1" key="1">
    <citation type="journal article" date="2022" name="Plant J.">
        <title>Strategies of tolerance reflected in two North American maple genomes.</title>
        <authorList>
            <person name="McEvoy S.L."/>
            <person name="Sezen U.U."/>
            <person name="Trouern-Trend A."/>
            <person name="McMahon S.M."/>
            <person name="Schaberg P.G."/>
            <person name="Yang J."/>
            <person name="Wegrzyn J.L."/>
            <person name="Swenson N.G."/>
        </authorList>
    </citation>
    <scope>NUCLEOTIDE SEQUENCE</scope>
    <source>
        <strain evidence="1">NS2018</strain>
    </source>
</reference>
<evidence type="ECO:0000313" key="2">
    <source>
        <dbReference type="Proteomes" id="UP001168877"/>
    </source>
</evidence>
<protein>
    <submittedName>
        <fullName evidence="1">Uncharacterized protein</fullName>
    </submittedName>
</protein>
<dbReference type="AlphaFoldDB" id="A0AA39VJG7"/>
<proteinExistence type="predicted"/>
<comment type="caution">
    <text evidence="1">The sequence shown here is derived from an EMBL/GenBank/DDBJ whole genome shotgun (WGS) entry which is preliminary data.</text>
</comment>
<name>A0AA39VJG7_ACESA</name>
<accession>A0AA39VJG7</accession>
<dbReference type="Proteomes" id="UP001168877">
    <property type="component" value="Unassembled WGS sequence"/>
</dbReference>
<dbReference type="EMBL" id="JAUESC010000382">
    <property type="protein sequence ID" value="KAK0587799.1"/>
    <property type="molecule type" value="Genomic_DNA"/>
</dbReference>